<evidence type="ECO:0000256" key="3">
    <source>
        <dbReference type="ARBA" id="ARBA00038054"/>
    </source>
</evidence>
<dbReference type="PANTHER" id="PTHR43567:SF1">
    <property type="entry name" value="FLAVOREDOXIN"/>
    <property type="match status" value="1"/>
</dbReference>
<feature type="domain" description="Flavin reductase like" evidence="4">
    <location>
        <begin position="13"/>
        <end position="150"/>
    </location>
</feature>
<keyword evidence="2" id="KW-0285">Flavoprotein</keyword>
<evidence type="ECO:0000256" key="1">
    <source>
        <dbReference type="ARBA" id="ARBA00001917"/>
    </source>
</evidence>
<dbReference type="OrthoDB" id="9794638at2"/>
<gene>
    <name evidence="5" type="ordered locus">COPRO5265_0386</name>
</gene>
<dbReference type="HOGENOM" id="CLU_1608065_0_0_9"/>
<comment type="similarity">
    <text evidence="3">Belongs to the flavoredoxin family.</text>
</comment>
<evidence type="ECO:0000313" key="6">
    <source>
        <dbReference type="Proteomes" id="UP000001732"/>
    </source>
</evidence>
<accession>B5Y7K5</accession>
<dbReference type="SUPFAM" id="SSF50475">
    <property type="entry name" value="FMN-binding split barrel"/>
    <property type="match status" value="1"/>
</dbReference>
<dbReference type="EMBL" id="CP001145">
    <property type="protein sequence ID" value="ACI17106.1"/>
    <property type="molecule type" value="Genomic_DNA"/>
</dbReference>
<evidence type="ECO:0000313" key="5">
    <source>
        <dbReference type="EMBL" id="ACI17106.1"/>
    </source>
</evidence>
<proteinExistence type="inferred from homology"/>
<dbReference type="Proteomes" id="UP000001732">
    <property type="component" value="Chromosome"/>
</dbReference>
<evidence type="ECO:0000259" key="4">
    <source>
        <dbReference type="SMART" id="SM00903"/>
    </source>
</evidence>
<dbReference type="eggNOG" id="COG1853">
    <property type="taxonomic scope" value="Bacteria"/>
</dbReference>
<dbReference type="KEGG" id="cpo:COPRO5265_0386"/>
<dbReference type="Gene3D" id="2.30.110.10">
    <property type="entry name" value="Electron Transport, Fmn-binding Protein, Chain A"/>
    <property type="match status" value="1"/>
</dbReference>
<dbReference type="PANTHER" id="PTHR43567">
    <property type="entry name" value="FLAVOREDOXIN-RELATED-RELATED"/>
    <property type="match status" value="1"/>
</dbReference>
<protein>
    <recommendedName>
        <fullName evidence="4">Flavin reductase like domain-containing protein</fullName>
    </recommendedName>
</protein>
<dbReference type="InterPro" id="IPR012349">
    <property type="entry name" value="Split_barrel_FMN-bd"/>
</dbReference>
<dbReference type="GO" id="GO:0010181">
    <property type="term" value="F:FMN binding"/>
    <property type="evidence" value="ECO:0007669"/>
    <property type="project" value="InterPro"/>
</dbReference>
<dbReference type="InterPro" id="IPR002563">
    <property type="entry name" value="Flavin_Rdtase-like_dom"/>
</dbReference>
<keyword evidence="6" id="KW-1185">Reference proteome</keyword>
<reference evidence="6" key="1">
    <citation type="submission" date="2008-08" db="EMBL/GenBank/DDBJ databases">
        <title>The complete genome sequence of Coprothermobacter proteolyticus strain ATCC 5245 / DSM 5265 / BT.</title>
        <authorList>
            <person name="Dodson R.J."/>
            <person name="Durkin A.S."/>
            <person name="Wu M."/>
            <person name="Eisen J."/>
            <person name="Sutton G."/>
        </authorList>
    </citation>
    <scope>NUCLEOTIDE SEQUENCE [LARGE SCALE GENOMIC DNA]</scope>
    <source>
        <strain evidence="6">ATCC 35245 / DSM 5265 / OCM 4 / BT</strain>
    </source>
</reference>
<evidence type="ECO:0000256" key="2">
    <source>
        <dbReference type="ARBA" id="ARBA00022630"/>
    </source>
</evidence>
<dbReference type="Pfam" id="PF01613">
    <property type="entry name" value="Flavin_Reduct"/>
    <property type="match status" value="1"/>
</dbReference>
<dbReference type="SMART" id="SM00903">
    <property type="entry name" value="Flavin_Reduct"/>
    <property type="match status" value="1"/>
</dbReference>
<organism evidence="5 6">
    <name type="scientific">Coprothermobacter proteolyticus (strain ATCC 35245 / DSM 5265 / OCM 4 / BT)</name>
    <dbReference type="NCBI Taxonomy" id="309798"/>
    <lineage>
        <taxon>Bacteria</taxon>
        <taxon>Pseudomonadati</taxon>
        <taxon>Coprothermobacterota</taxon>
        <taxon>Coprothermobacteria</taxon>
        <taxon>Coprothermobacterales</taxon>
        <taxon>Coprothermobacteraceae</taxon>
        <taxon>Coprothermobacter</taxon>
    </lineage>
</organism>
<reference evidence="5 6" key="2">
    <citation type="journal article" date="2014" name="Genome Announc.">
        <title>Complete Genome Sequence of Coprothermobacter proteolyticus DSM 5265.</title>
        <authorList>
            <person name="Alexiev A."/>
            <person name="Coil D.A."/>
            <person name="Badger J.H."/>
            <person name="Enticknap J."/>
            <person name="Ward N."/>
            <person name="Robb F.T."/>
            <person name="Eisen J.A."/>
        </authorList>
    </citation>
    <scope>NUCLEOTIDE SEQUENCE [LARGE SCALE GENOMIC DNA]</scope>
    <source>
        <strain evidence="6">ATCC 35245 / DSM 5265 / OCM 4 / BT</strain>
    </source>
</reference>
<comment type="cofactor">
    <cofactor evidence="1">
        <name>FMN</name>
        <dbReference type="ChEBI" id="CHEBI:58210"/>
    </cofactor>
</comment>
<dbReference type="STRING" id="309798.COPRO5265_0386"/>
<dbReference type="RefSeq" id="WP_012543758.1">
    <property type="nucleotide sequence ID" value="NC_011295.1"/>
</dbReference>
<dbReference type="GO" id="GO:0016646">
    <property type="term" value="F:oxidoreductase activity, acting on the CH-NH group of donors, NAD or NADP as acceptor"/>
    <property type="evidence" value="ECO:0007669"/>
    <property type="project" value="UniProtKB-ARBA"/>
</dbReference>
<name>B5Y7K5_COPPD</name>
<dbReference type="AlphaFoldDB" id="B5Y7K5"/>
<dbReference type="InterPro" id="IPR052174">
    <property type="entry name" value="Flavoredoxin"/>
</dbReference>
<sequence>MKEFLTTREDYHLLHPRQVIILVVGSFERANMMPLGWHTILSRNPFLVGLAISPKRFSHSMLMDFPFATINLVDKSFEELVENTGKCSGKNVDKFEQFHVNKVLAENGSAYIEGIPAYLEATRKGYFETGDHTLFVLEITKSVLKRPFCPLFQIAGDQYQQFLVE</sequence>